<feature type="non-terminal residue" evidence="2">
    <location>
        <position position="1"/>
    </location>
</feature>
<feature type="compositionally biased region" description="Polar residues" evidence="1">
    <location>
        <begin position="82"/>
        <end position="98"/>
    </location>
</feature>
<feature type="region of interest" description="Disordered" evidence="1">
    <location>
        <begin position="78"/>
        <end position="106"/>
    </location>
</feature>
<keyword evidence="3" id="KW-1185">Reference proteome</keyword>
<evidence type="ECO:0000313" key="2">
    <source>
        <dbReference type="EMBL" id="MCI20156.1"/>
    </source>
</evidence>
<evidence type="ECO:0000256" key="1">
    <source>
        <dbReference type="SAM" id="MobiDB-lite"/>
    </source>
</evidence>
<organism evidence="2 3">
    <name type="scientific">Trifolium medium</name>
    <dbReference type="NCBI Taxonomy" id="97028"/>
    <lineage>
        <taxon>Eukaryota</taxon>
        <taxon>Viridiplantae</taxon>
        <taxon>Streptophyta</taxon>
        <taxon>Embryophyta</taxon>
        <taxon>Tracheophyta</taxon>
        <taxon>Spermatophyta</taxon>
        <taxon>Magnoliopsida</taxon>
        <taxon>eudicotyledons</taxon>
        <taxon>Gunneridae</taxon>
        <taxon>Pentapetalae</taxon>
        <taxon>rosids</taxon>
        <taxon>fabids</taxon>
        <taxon>Fabales</taxon>
        <taxon>Fabaceae</taxon>
        <taxon>Papilionoideae</taxon>
        <taxon>50 kb inversion clade</taxon>
        <taxon>NPAAA clade</taxon>
        <taxon>Hologalegina</taxon>
        <taxon>IRL clade</taxon>
        <taxon>Trifolieae</taxon>
        <taxon>Trifolium</taxon>
    </lineage>
</organism>
<comment type="caution">
    <text evidence="2">The sequence shown here is derived from an EMBL/GenBank/DDBJ whole genome shotgun (WGS) entry which is preliminary data.</text>
</comment>
<dbReference type="AlphaFoldDB" id="A0A392Q9D0"/>
<proteinExistence type="predicted"/>
<reference evidence="2 3" key="1">
    <citation type="journal article" date="2018" name="Front. Plant Sci.">
        <title>Red Clover (Trifolium pratense) and Zigzag Clover (T. medium) - A Picture of Genomic Similarities and Differences.</title>
        <authorList>
            <person name="Dluhosova J."/>
            <person name="Istvanek J."/>
            <person name="Nedelnik J."/>
            <person name="Repkova J."/>
        </authorList>
    </citation>
    <scope>NUCLEOTIDE SEQUENCE [LARGE SCALE GENOMIC DNA]</scope>
    <source>
        <strain evidence="3">cv. 10/8</strain>
        <tissue evidence="2">Leaf</tissue>
    </source>
</reference>
<sequence length="106" mass="12373">RKGQRSSDAFEDFKPMLDYDNLVLLGNYYRLGQRSICVLDQGHVDRLVQPPCHQTIHITITGSRVAEYSRYHPLLHNRVQPPLTTNSPYTTTYQQSYHPNLRSRDD</sequence>
<dbReference type="EMBL" id="LXQA010118398">
    <property type="protein sequence ID" value="MCI20156.1"/>
    <property type="molecule type" value="Genomic_DNA"/>
</dbReference>
<accession>A0A392Q9D0</accession>
<protein>
    <submittedName>
        <fullName evidence="2">Uncharacterized protein</fullName>
    </submittedName>
</protein>
<evidence type="ECO:0000313" key="3">
    <source>
        <dbReference type="Proteomes" id="UP000265520"/>
    </source>
</evidence>
<name>A0A392Q9D0_9FABA</name>
<dbReference type="Proteomes" id="UP000265520">
    <property type="component" value="Unassembled WGS sequence"/>
</dbReference>